<gene>
    <name evidence="2" type="ORF">EI555_020319</name>
</gene>
<dbReference type="AlphaFoldDB" id="A0A4U1F5U1"/>
<sequence length="111" mass="11951">MLWKDAKKKKGRAAGKSSKGDESKSFETSFQEVESKPAIYQPLESPAANSQGCSRVRAGAHHVLVTLSISFPSDVPQPTSGPNVSDEDVCTELQADWAAKSLNKPEFIGKC</sequence>
<protein>
    <submittedName>
        <fullName evidence="2">Uncharacterized protein</fullName>
    </submittedName>
</protein>
<organism evidence="2 3">
    <name type="scientific">Monodon monoceros</name>
    <name type="common">Narwhal</name>
    <name type="synonym">Ceratodon monodon</name>
    <dbReference type="NCBI Taxonomy" id="40151"/>
    <lineage>
        <taxon>Eukaryota</taxon>
        <taxon>Metazoa</taxon>
        <taxon>Chordata</taxon>
        <taxon>Craniata</taxon>
        <taxon>Vertebrata</taxon>
        <taxon>Euteleostomi</taxon>
        <taxon>Mammalia</taxon>
        <taxon>Eutheria</taxon>
        <taxon>Laurasiatheria</taxon>
        <taxon>Artiodactyla</taxon>
        <taxon>Whippomorpha</taxon>
        <taxon>Cetacea</taxon>
        <taxon>Odontoceti</taxon>
        <taxon>Monodontidae</taxon>
        <taxon>Monodon</taxon>
    </lineage>
</organism>
<dbReference type="EMBL" id="RWIC01000372">
    <property type="protein sequence ID" value="TKC44781.1"/>
    <property type="molecule type" value="Genomic_DNA"/>
</dbReference>
<evidence type="ECO:0000313" key="3">
    <source>
        <dbReference type="Proteomes" id="UP000308365"/>
    </source>
</evidence>
<reference evidence="3" key="1">
    <citation type="journal article" date="2019" name="IScience">
        <title>Narwhal Genome Reveals Long-Term Low Genetic Diversity despite Current Large Abundance Size.</title>
        <authorList>
            <person name="Westbury M.V."/>
            <person name="Petersen B."/>
            <person name="Garde E."/>
            <person name="Heide-Jorgensen M.P."/>
            <person name="Lorenzen E.D."/>
        </authorList>
    </citation>
    <scope>NUCLEOTIDE SEQUENCE [LARGE SCALE GENOMIC DNA]</scope>
</reference>
<dbReference type="Proteomes" id="UP000308365">
    <property type="component" value="Unassembled WGS sequence"/>
</dbReference>
<name>A0A4U1F5U1_MONMO</name>
<evidence type="ECO:0000256" key="1">
    <source>
        <dbReference type="SAM" id="MobiDB-lite"/>
    </source>
</evidence>
<comment type="caution">
    <text evidence="2">The sequence shown here is derived from an EMBL/GenBank/DDBJ whole genome shotgun (WGS) entry which is preliminary data.</text>
</comment>
<feature type="region of interest" description="Disordered" evidence="1">
    <location>
        <begin position="1"/>
        <end position="38"/>
    </location>
</feature>
<proteinExistence type="predicted"/>
<evidence type="ECO:0000313" key="2">
    <source>
        <dbReference type="EMBL" id="TKC44781.1"/>
    </source>
</evidence>
<feature type="compositionally biased region" description="Basic residues" evidence="1">
    <location>
        <begin position="1"/>
        <end position="13"/>
    </location>
</feature>
<accession>A0A4U1F5U1</accession>